<dbReference type="SUPFAM" id="SSF55729">
    <property type="entry name" value="Acyl-CoA N-acyltransferases (Nat)"/>
    <property type="match status" value="1"/>
</dbReference>
<gene>
    <name evidence="3" type="ORF">ACRE_088660</name>
</gene>
<accession>A0A086STN9</accession>
<dbReference type="PANTHER" id="PTHR42791">
    <property type="entry name" value="GNAT FAMILY ACETYLTRANSFERASE"/>
    <property type="match status" value="1"/>
</dbReference>
<dbReference type="CDD" id="cd04301">
    <property type="entry name" value="NAT_SF"/>
    <property type="match status" value="1"/>
</dbReference>
<dbReference type="Proteomes" id="UP000029964">
    <property type="component" value="Unassembled WGS sequence"/>
</dbReference>
<dbReference type="HOGENOM" id="CLU_063930_3_0_1"/>
<keyword evidence="3" id="KW-0808">Transferase</keyword>
<organism evidence="3 4">
    <name type="scientific">Hapsidospora chrysogenum (strain ATCC 11550 / CBS 779.69 / DSM 880 / IAM 14645 / JCM 23072 / IMI 49137)</name>
    <name type="common">Acremonium chrysogenum</name>
    <dbReference type="NCBI Taxonomy" id="857340"/>
    <lineage>
        <taxon>Eukaryota</taxon>
        <taxon>Fungi</taxon>
        <taxon>Dikarya</taxon>
        <taxon>Ascomycota</taxon>
        <taxon>Pezizomycotina</taxon>
        <taxon>Sordariomycetes</taxon>
        <taxon>Hypocreomycetidae</taxon>
        <taxon>Hypocreales</taxon>
        <taxon>Bionectriaceae</taxon>
        <taxon>Hapsidospora</taxon>
    </lineage>
</organism>
<dbReference type="EMBL" id="JPKY01000199">
    <property type="protein sequence ID" value="KFH40471.1"/>
    <property type="molecule type" value="Genomic_DNA"/>
</dbReference>
<feature type="compositionally biased region" description="Low complexity" evidence="1">
    <location>
        <begin position="256"/>
        <end position="269"/>
    </location>
</feature>
<comment type="caution">
    <text evidence="3">The sequence shown here is derived from an EMBL/GenBank/DDBJ whole genome shotgun (WGS) entry which is preliminary data.</text>
</comment>
<evidence type="ECO:0000313" key="3">
    <source>
        <dbReference type="EMBL" id="KFH40471.1"/>
    </source>
</evidence>
<dbReference type="InterPro" id="IPR000182">
    <property type="entry name" value="GNAT_dom"/>
</dbReference>
<dbReference type="Gene3D" id="3.40.630.30">
    <property type="match status" value="1"/>
</dbReference>
<dbReference type="OrthoDB" id="544277at2759"/>
<evidence type="ECO:0000259" key="2">
    <source>
        <dbReference type="PROSITE" id="PS51186"/>
    </source>
</evidence>
<proteinExistence type="predicted"/>
<name>A0A086STN9_HAPC1</name>
<dbReference type="InterPro" id="IPR016181">
    <property type="entry name" value="Acyl_CoA_acyltransferase"/>
</dbReference>
<feature type="domain" description="N-acetyltransferase" evidence="2">
    <location>
        <begin position="110"/>
        <end position="253"/>
    </location>
</feature>
<dbReference type="PROSITE" id="PS51186">
    <property type="entry name" value="GNAT"/>
    <property type="match status" value="1"/>
</dbReference>
<evidence type="ECO:0000313" key="4">
    <source>
        <dbReference type="Proteomes" id="UP000029964"/>
    </source>
</evidence>
<dbReference type="InterPro" id="IPR052523">
    <property type="entry name" value="Trichothecene_AcTrans"/>
</dbReference>
<protein>
    <submittedName>
        <fullName evidence="3">Putative N-acetyltransferase-like protein</fullName>
    </submittedName>
</protein>
<dbReference type="STRING" id="857340.A0A086STN9"/>
<reference evidence="4" key="1">
    <citation type="journal article" date="2014" name="Genome Announc.">
        <title>Genome sequence and annotation of Acremonium chrysogenum, producer of the beta-lactam antibiotic cephalosporin C.</title>
        <authorList>
            <person name="Terfehr D."/>
            <person name="Dahlmann T.A."/>
            <person name="Specht T."/>
            <person name="Zadra I."/>
            <person name="Kuernsteiner H."/>
            <person name="Kueck U."/>
        </authorList>
    </citation>
    <scope>NUCLEOTIDE SEQUENCE [LARGE SCALE GENOMIC DNA]</scope>
    <source>
        <strain evidence="4">ATCC 11550 / CBS 779.69 / DSM 880 / IAM 14645 / JCM 23072 / IMI 49137</strain>
    </source>
</reference>
<sequence length="269" mass="29923">MERMISGATVIGEKRCSLVPLEWEDGIRAVRMNESAAAGRSLAHSFATDPLSQYLLDGDDMEGCSAEAKWKLHVALMTTVIASHASKGLVTTIGPDYDALSIWYLASGRRSYVAMAPPGADTEGLWTMFRSGMLKLYFQLPAEGRKRYYKEMLPLLHRTKAKIMGERDEDSYYLVYIGTKPHARGRGHATRLIRDMIVKADAENRPMYLESSSLVNNAFYEKFGFQVVGDILFTRGPVPVKLDVMVREPQPRKTADSSAATSQASSMKV</sequence>
<dbReference type="PANTHER" id="PTHR42791:SF1">
    <property type="entry name" value="N-ACETYLTRANSFERASE DOMAIN-CONTAINING PROTEIN"/>
    <property type="match status" value="1"/>
</dbReference>
<dbReference type="GO" id="GO:0016747">
    <property type="term" value="F:acyltransferase activity, transferring groups other than amino-acyl groups"/>
    <property type="evidence" value="ECO:0007669"/>
    <property type="project" value="InterPro"/>
</dbReference>
<dbReference type="Pfam" id="PF13508">
    <property type="entry name" value="Acetyltransf_7"/>
    <property type="match status" value="1"/>
</dbReference>
<evidence type="ECO:0000256" key="1">
    <source>
        <dbReference type="SAM" id="MobiDB-lite"/>
    </source>
</evidence>
<dbReference type="AlphaFoldDB" id="A0A086STN9"/>
<keyword evidence="4" id="KW-1185">Reference proteome</keyword>
<feature type="region of interest" description="Disordered" evidence="1">
    <location>
        <begin position="249"/>
        <end position="269"/>
    </location>
</feature>